<keyword evidence="1" id="KW-0805">Transcription regulation</keyword>
<dbReference type="SUPFAM" id="SSF46785">
    <property type="entry name" value="Winged helix' DNA-binding domain"/>
    <property type="match status" value="1"/>
</dbReference>
<dbReference type="PANTHER" id="PTHR24567">
    <property type="entry name" value="CRP FAMILY TRANSCRIPTIONAL REGULATORY PROTEIN"/>
    <property type="match status" value="1"/>
</dbReference>
<dbReference type="Gene3D" id="2.60.120.10">
    <property type="entry name" value="Jelly Rolls"/>
    <property type="match status" value="1"/>
</dbReference>
<feature type="chain" id="PRO_5031111329" evidence="4">
    <location>
        <begin position="30"/>
        <end position="279"/>
    </location>
</feature>
<dbReference type="PANTHER" id="PTHR24567:SF74">
    <property type="entry name" value="HTH-TYPE TRANSCRIPTIONAL REGULATOR ARCR"/>
    <property type="match status" value="1"/>
</dbReference>
<evidence type="ECO:0000256" key="3">
    <source>
        <dbReference type="ARBA" id="ARBA00023163"/>
    </source>
</evidence>
<evidence type="ECO:0000256" key="1">
    <source>
        <dbReference type="ARBA" id="ARBA00023015"/>
    </source>
</evidence>
<dbReference type="InterPro" id="IPR018490">
    <property type="entry name" value="cNMP-bd_dom_sf"/>
</dbReference>
<gene>
    <name evidence="6" type="ORF">FHS02_000979</name>
</gene>
<keyword evidence="4" id="KW-0732">Signal</keyword>
<dbReference type="InterPro" id="IPR036388">
    <property type="entry name" value="WH-like_DNA-bd_sf"/>
</dbReference>
<protein>
    <submittedName>
        <fullName evidence="6">CRP-like cAMP-binding protein</fullName>
    </submittedName>
</protein>
<dbReference type="InterPro" id="IPR036390">
    <property type="entry name" value="WH_DNA-bd_sf"/>
</dbReference>
<evidence type="ECO:0000313" key="7">
    <source>
        <dbReference type="Proteomes" id="UP000584325"/>
    </source>
</evidence>
<evidence type="ECO:0000313" key="6">
    <source>
        <dbReference type="EMBL" id="MBB3220192.1"/>
    </source>
</evidence>
<evidence type="ECO:0000259" key="5">
    <source>
        <dbReference type="PROSITE" id="PS51063"/>
    </source>
</evidence>
<dbReference type="InterPro" id="IPR012318">
    <property type="entry name" value="HTH_CRP"/>
</dbReference>
<dbReference type="EMBL" id="JACHXS010000001">
    <property type="protein sequence ID" value="MBB3220192.1"/>
    <property type="molecule type" value="Genomic_DNA"/>
</dbReference>
<feature type="signal peptide" evidence="4">
    <location>
        <begin position="1"/>
        <end position="29"/>
    </location>
</feature>
<accession>A0A7W5E8K6</accession>
<name>A0A7W5E8K6_9BURK</name>
<evidence type="ECO:0000256" key="4">
    <source>
        <dbReference type="SAM" id="SignalP"/>
    </source>
</evidence>
<feature type="domain" description="HTH crp-type" evidence="5">
    <location>
        <begin position="188"/>
        <end position="254"/>
    </location>
</feature>
<dbReference type="GO" id="GO:0005829">
    <property type="term" value="C:cytosol"/>
    <property type="evidence" value="ECO:0007669"/>
    <property type="project" value="TreeGrafter"/>
</dbReference>
<reference evidence="6 7" key="1">
    <citation type="submission" date="2020-08" db="EMBL/GenBank/DDBJ databases">
        <title>Genomic Encyclopedia of Type Strains, Phase III (KMG-III): the genomes of soil and plant-associated and newly described type strains.</title>
        <authorList>
            <person name="Whitman W."/>
        </authorList>
    </citation>
    <scope>NUCLEOTIDE SEQUENCE [LARGE SCALE GENOMIC DNA]</scope>
    <source>
        <strain evidence="6 7">CECT 7753</strain>
    </source>
</reference>
<keyword evidence="3" id="KW-0804">Transcription</keyword>
<dbReference type="GO" id="GO:0003700">
    <property type="term" value="F:DNA-binding transcription factor activity"/>
    <property type="evidence" value="ECO:0007669"/>
    <property type="project" value="TreeGrafter"/>
</dbReference>
<dbReference type="GO" id="GO:0003677">
    <property type="term" value="F:DNA binding"/>
    <property type="evidence" value="ECO:0007669"/>
    <property type="project" value="UniProtKB-KW"/>
</dbReference>
<dbReference type="AlphaFoldDB" id="A0A7W5E8K6"/>
<evidence type="ECO:0000256" key="2">
    <source>
        <dbReference type="ARBA" id="ARBA00023125"/>
    </source>
</evidence>
<keyword evidence="2" id="KW-0238">DNA-binding</keyword>
<dbReference type="Gene3D" id="1.10.10.10">
    <property type="entry name" value="Winged helix-like DNA-binding domain superfamily/Winged helix DNA-binding domain"/>
    <property type="match status" value="1"/>
</dbReference>
<dbReference type="Pfam" id="PF13545">
    <property type="entry name" value="HTH_Crp_2"/>
    <property type="match status" value="1"/>
</dbReference>
<sequence length="279" mass="30023">MFKTTHNTTTALPASMINAALTGSAAATAATASKAPRGKLAQQGISVTGVQQNELLRALPMDELERLIPDLELVAMPVGKHLYDFGEKIEYSYFPTTAIVSMQYVNEEGVTTEIAVVGREGVAGVAMYKGERASNTAVVQAAGYGYRLRTDALRAHFAEGGMLAQQLMRYTSCLFAQLAQNVVSSRHSSIEQKLCRWLLERLDRSPSNELKVTQELIANLLGVRRESITAAAGKLSGDGLIQCRRGMVVVLDRAGLERCAGACYFAARATAAQAMHGSH</sequence>
<dbReference type="SUPFAM" id="SSF51206">
    <property type="entry name" value="cAMP-binding domain-like"/>
    <property type="match status" value="1"/>
</dbReference>
<organism evidence="6 7">
    <name type="scientific">Pseudoduganella umbonata</name>
    <dbReference type="NCBI Taxonomy" id="864828"/>
    <lineage>
        <taxon>Bacteria</taxon>
        <taxon>Pseudomonadati</taxon>
        <taxon>Pseudomonadota</taxon>
        <taxon>Betaproteobacteria</taxon>
        <taxon>Burkholderiales</taxon>
        <taxon>Oxalobacteraceae</taxon>
        <taxon>Telluria group</taxon>
        <taxon>Pseudoduganella</taxon>
    </lineage>
</organism>
<proteinExistence type="predicted"/>
<dbReference type="InterPro" id="IPR014710">
    <property type="entry name" value="RmlC-like_jellyroll"/>
</dbReference>
<dbReference type="Proteomes" id="UP000584325">
    <property type="component" value="Unassembled WGS sequence"/>
</dbReference>
<dbReference type="PROSITE" id="PS51063">
    <property type="entry name" value="HTH_CRP_2"/>
    <property type="match status" value="1"/>
</dbReference>
<dbReference type="InterPro" id="IPR050397">
    <property type="entry name" value="Env_Response_Regulators"/>
</dbReference>
<dbReference type="RefSeq" id="WP_371861456.1">
    <property type="nucleotide sequence ID" value="NZ_CP040017.1"/>
</dbReference>
<comment type="caution">
    <text evidence="6">The sequence shown here is derived from an EMBL/GenBank/DDBJ whole genome shotgun (WGS) entry which is preliminary data.</text>
</comment>